<proteinExistence type="predicted"/>
<feature type="region of interest" description="Disordered" evidence="1">
    <location>
        <begin position="1"/>
        <end position="20"/>
    </location>
</feature>
<evidence type="ECO:0000313" key="2">
    <source>
        <dbReference type="EMBL" id="MFC3320784.1"/>
    </source>
</evidence>
<organism evidence="2 3">
    <name type="scientific">Mesorhizobium cantuariense</name>
    <dbReference type="NCBI Taxonomy" id="1300275"/>
    <lineage>
        <taxon>Bacteria</taxon>
        <taxon>Pseudomonadati</taxon>
        <taxon>Pseudomonadota</taxon>
        <taxon>Alphaproteobacteria</taxon>
        <taxon>Hyphomicrobiales</taxon>
        <taxon>Phyllobacteriaceae</taxon>
        <taxon>Mesorhizobium</taxon>
    </lineage>
</organism>
<dbReference type="EMBL" id="JBHRVD010000001">
    <property type="protein sequence ID" value="MFC3320784.1"/>
    <property type="molecule type" value="Genomic_DNA"/>
</dbReference>
<keyword evidence="3" id="KW-1185">Reference proteome</keyword>
<feature type="compositionally biased region" description="Polar residues" evidence="1">
    <location>
        <begin position="1"/>
        <end position="16"/>
    </location>
</feature>
<accession>A0ABV7MHI8</accession>
<evidence type="ECO:0000256" key="1">
    <source>
        <dbReference type="SAM" id="MobiDB-lite"/>
    </source>
</evidence>
<dbReference type="RefSeq" id="WP_167392296.1">
    <property type="nucleotide sequence ID" value="NZ_JBHRVD010000001.1"/>
</dbReference>
<evidence type="ECO:0000313" key="3">
    <source>
        <dbReference type="Proteomes" id="UP001595648"/>
    </source>
</evidence>
<gene>
    <name evidence="2" type="ORF">ACFOJ9_03005</name>
</gene>
<name>A0ABV7MHI8_9HYPH</name>
<reference evidence="3" key="1">
    <citation type="journal article" date="2019" name="Int. J. Syst. Evol. Microbiol.">
        <title>The Global Catalogue of Microorganisms (GCM) 10K type strain sequencing project: providing services to taxonomists for standard genome sequencing and annotation.</title>
        <authorList>
            <consortium name="The Broad Institute Genomics Platform"/>
            <consortium name="The Broad Institute Genome Sequencing Center for Infectious Disease"/>
            <person name="Wu L."/>
            <person name="Ma J."/>
        </authorList>
    </citation>
    <scope>NUCLEOTIDE SEQUENCE [LARGE SCALE GENOMIC DNA]</scope>
    <source>
        <strain evidence="3">ICMP 19515</strain>
    </source>
</reference>
<comment type="caution">
    <text evidence="2">The sequence shown here is derived from an EMBL/GenBank/DDBJ whole genome shotgun (WGS) entry which is preliminary data.</text>
</comment>
<dbReference type="Proteomes" id="UP001595648">
    <property type="component" value="Unassembled WGS sequence"/>
</dbReference>
<sequence length="52" mass="5554">MDGSQTTPNPTTSCDTLSIGPRLRVLPGDEIDDAEVAIIHEFDPRLSLGSKS</sequence>
<protein>
    <submittedName>
        <fullName evidence="2">Uncharacterized protein</fullName>
    </submittedName>
</protein>